<evidence type="ECO:0000313" key="2">
    <source>
        <dbReference type="EMBL" id="SMQ53489.1"/>
    </source>
</evidence>
<protein>
    <recommendedName>
        <fullName evidence="4">EGF-like domain-containing protein</fullName>
    </recommendedName>
</protein>
<evidence type="ECO:0008006" key="4">
    <source>
        <dbReference type="Google" id="ProtNLM"/>
    </source>
</evidence>
<organism evidence="2 3">
    <name type="scientific">Zymoseptoria tritici (strain ST99CH_3D7)</name>
    <dbReference type="NCBI Taxonomy" id="1276538"/>
    <lineage>
        <taxon>Eukaryota</taxon>
        <taxon>Fungi</taxon>
        <taxon>Dikarya</taxon>
        <taxon>Ascomycota</taxon>
        <taxon>Pezizomycotina</taxon>
        <taxon>Dothideomycetes</taxon>
        <taxon>Dothideomycetidae</taxon>
        <taxon>Mycosphaerellales</taxon>
        <taxon>Mycosphaerellaceae</taxon>
        <taxon>Zymoseptoria</taxon>
    </lineage>
</organism>
<dbReference type="Proteomes" id="UP000215127">
    <property type="component" value="Chromosome 8"/>
</dbReference>
<dbReference type="EMBL" id="LT853699">
    <property type="protein sequence ID" value="SMQ53489.1"/>
    <property type="molecule type" value="Genomic_DNA"/>
</dbReference>
<reference evidence="2 3" key="1">
    <citation type="submission" date="2016-06" db="EMBL/GenBank/DDBJ databases">
        <authorList>
            <person name="Kjaerup R.B."/>
            <person name="Dalgaard T.S."/>
            <person name="Juul-Madsen H.R."/>
        </authorList>
    </citation>
    <scope>NUCLEOTIDE SEQUENCE [LARGE SCALE GENOMIC DNA]</scope>
</reference>
<proteinExistence type="predicted"/>
<evidence type="ECO:0000256" key="1">
    <source>
        <dbReference type="SAM" id="SignalP"/>
    </source>
</evidence>
<name>A0A1X7S1I4_ZYMT9</name>
<feature type="signal peptide" evidence="1">
    <location>
        <begin position="1"/>
        <end position="16"/>
    </location>
</feature>
<accession>A0A1X7S1I4</accession>
<feature type="chain" id="PRO_5012778756" description="EGF-like domain-containing protein" evidence="1">
    <location>
        <begin position="17"/>
        <end position="106"/>
    </location>
</feature>
<dbReference type="AlphaFoldDB" id="A0A1X7S1I4"/>
<evidence type="ECO:0000313" key="3">
    <source>
        <dbReference type="Proteomes" id="UP000215127"/>
    </source>
</evidence>
<gene>
    <name evidence="2" type="ORF">ZT3D7_G8642</name>
</gene>
<keyword evidence="3" id="KW-1185">Reference proteome</keyword>
<sequence>MRFAPVLALFIGSSYANVYVCVGADARMRTDMEKPSVIDPNSPAWSDCPEDHGCCFPRDPGPVPPGHDNEVFYLCTESQPCGKNTDCSINEKTGYADCVCGLQGTC</sequence>
<keyword evidence="1" id="KW-0732">Signal</keyword>